<evidence type="ECO:0000313" key="1">
    <source>
        <dbReference type="EMBL" id="PZV83572.1"/>
    </source>
</evidence>
<name>A0A326RYT3_9BACT</name>
<keyword evidence="2" id="KW-1185">Reference proteome</keyword>
<organism evidence="1 2">
    <name type="scientific">Algoriphagus aquaeductus</name>
    <dbReference type="NCBI Taxonomy" id="475299"/>
    <lineage>
        <taxon>Bacteria</taxon>
        <taxon>Pseudomonadati</taxon>
        <taxon>Bacteroidota</taxon>
        <taxon>Cytophagia</taxon>
        <taxon>Cytophagales</taxon>
        <taxon>Cyclobacteriaceae</taxon>
        <taxon>Algoriphagus</taxon>
    </lineage>
</organism>
<evidence type="ECO:0008006" key="3">
    <source>
        <dbReference type="Google" id="ProtNLM"/>
    </source>
</evidence>
<dbReference type="EMBL" id="QKTX01000006">
    <property type="protein sequence ID" value="PZV83572.1"/>
    <property type="molecule type" value="Genomic_DNA"/>
</dbReference>
<dbReference type="PROSITE" id="PS51257">
    <property type="entry name" value="PROKAR_LIPOPROTEIN"/>
    <property type="match status" value="1"/>
</dbReference>
<evidence type="ECO:0000313" key="2">
    <source>
        <dbReference type="Proteomes" id="UP000248917"/>
    </source>
</evidence>
<dbReference type="InterPro" id="IPR036249">
    <property type="entry name" value="Thioredoxin-like_sf"/>
</dbReference>
<dbReference type="SUPFAM" id="SSF52833">
    <property type="entry name" value="Thioredoxin-like"/>
    <property type="match status" value="1"/>
</dbReference>
<protein>
    <recommendedName>
        <fullName evidence="3">Thioredoxin-like protein</fullName>
    </recommendedName>
</protein>
<gene>
    <name evidence="1" type="ORF">CLV31_106189</name>
</gene>
<comment type="caution">
    <text evidence="1">The sequence shown here is derived from an EMBL/GenBank/DDBJ whole genome shotgun (WGS) entry which is preliminary data.</text>
</comment>
<dbReference type="Gene3D" id="3.40.30.10">
    <property type="entry name" value="Glutaredoxin"/>
    <property type="match status" value="1"/>
</dbReference>
<accession>A0A326RYT3</accession>
<reference evidence="1 2" key="1">
    <citation type="submission" date="2018-06" db="EMBL/GenBank/DDBJ databases">
        <title>Genomic Encyclopedia of Archaeal and Bacterial Type Strains, Phase II (KMG-II): from individual species to whole genera.</title>
        <authorList>
            <person name="Goeker M."/>
        </authorList>
    </citation>
    <scope>NUCLEOTIDE SEQUENCE [LARGE SCALE GENOMIC DNA]</scope>
    <source>
        <strain evidence="1 2">T4</strain>
    </source>
</reference>
<dbReference type="AlphaFoldDB" id="A0A326RYT3"/>
<dbReference type="Proteomes" id="UP000248917">
    <property type="component" value="Unassembled WGS sequence"/>
</dbReference>
<proteinExistence type="predicted"/>
<sequence>MRIYLYSMFLIFMGCSNSNSKEIEDFSKKTPLVYIPNAGCPGCISFAEEFLLRNKGSKCVSFILVNVLSEKQLKIKLGYDILDYLNITLENGEIFDQYGVSGFYPFIVYSTGKVDEISPENQGALKSLEDYLISNCDL</sequence>